<evidence type="ECO:0000313" key="5">
    <source>
        <dbReference type="EMBL" id="PIA30523.1"/>
    </source>
</evidence>
<evidence type="ECO:0000256" key="1">
    <source>
        <dbReference type="ARBA" id="ARBA00008668"/>
    </source>
</evidence>
<dbReference type="PANTHER" id="PTHR22835:SF659">
    <property type="entry name" value="GDSL LIPASE_ACYLHYDROLASE, PUTATIVE (AFU_ORTHOLOGUE AFUA_2G00510)-RELATED"/>
    <property type="match status" value="1"/>
</dbReference>
<dbReference type="PANTHER" id="PTHR22835">
    <property type="entry name" value="ZINC FINGER FYVE DOMAIN CONTAINING PROTEIN"/>
    <property type="match status" value="1"/>
</dbReference>
<dbReference type="FunCoup" id="A0A2G5CH19">
    <property type="interactions" value="72"/>
</dbReference>
<comment type="similarity">
    <text evidence="1">Belongs to the 'GDSL' lipolytic enzyme family.</text>
</comment>
<proteinExistence type="inferred from homology"/>
<gene>
    <name evidence="5" type="ORF">AQUCO_05500067v1</name>
</gene>
<dbReference type="EMBL" id="KZ305072">
    <property type="protein sequence ID" value="PIA30523.1"/>
    <property type="molecule type" value="Genomic_DNA"/>
</dbReference>
<dbReference type="AlphaFoldDB" id="A0A2G5CH19"/>
<keyword evidence="2" id="KW-0732">Signal</keyword>
<dbReference type="InterPro" id="IPR036514">
    <property type="entry name" value="SGNH_hydro_sf"/>
</dbReference>
<protein>
    <submittedName>
        <fullName evidence="5">Uncharacterized protein</fullName>
    </submittedName>
</protein>
<keyword evidence="4" id="KW-0325">Glycoprotein</keyword>
<sequence>MNLSEECLVVARVFCVLKKQQHLRTLRCVCVTDVMSVLFWCSEDYKMLRPAFYLTYMSVVTCSLQCKATTPHIFMSKATYYLIASCTMKLQTLVSLLFLSTTHYFFETNAEERPYKAIFSFGDSLADTGNFIRSGALAFPVISKLPYGETFFHHSTGRCSDGRLIIDFIAEAYGLPLLQPYMKHSKGQNFSSGVNFAIAGATALNAKFFHDRNLGSLLWTNKSLSDQLHWFKEIKSSLCTTKKDCDEYFRKALFVMGEIGGNDYNYPLLVGQGVKEVRALVPLVVDAIATATSMLIEKGARDIVVPGNLPIGCSAVFLTIYQTLNKSAYDPTNGCLKAFNGFSNYHNNQLKIALENLRTRYPHAKIIYADYYGAAHRLFHSPLQYGFKSGALTACCGGGGPYNFNITARCGHIGSKACSNPSTFANWDGIHLTEASYKHIAVSLLNGTHTSPPMRTPYTLVS</sequence>
<dbReference type="GO" id="GO:0016788">
    <property type="term" value="F:hydrolase activity, acting on ester bonds"/>
    <property type="evidence" value="ECO:0007669"/>
    <property type="project" value="InterPro"/>
</dbReference>
<dbReference type="SUPFAM" id="SSF52266">
    <property type="entry name" value="SGNH hydrolase"/>
    <property type="match status" value="1"/>
</dbReference>
<accession>A0A2G5CH19</accession>
<dbReference type="OrthoDB" id="1600564at2759"/>
<dbReference type="CDD" id="cd01837">
    <property type="entry name" value="SGNH_plant_lipase_like"/>
    <property type="match status" value="1"/>
</dbReference>
<dbReference type="InterPro" id="IPR001087">
    <property type="entry name" value="GDSL"/>
</dbReference>
<evidence type="ECO:0000256" key="4">
    <source>
        <dbReference type="ARBA" id="ARBA00023180"/>
    </source>
</evidence>
<name>A0A2G5CH19_AQUCA</name>
<dbReference type="InParanoid" id="A0A2G5CH19"/>
<evidence type="ECO:0000256" key="2">
    <source>
        <dbReference type="ARBA" id="ARBA00022729"/>
    </source>
</evidence>
<keyword evidence="3" id="KW-0378">Hydrolase</keyword>
<evidence type="ECO:0000256" key="3">
    <source>
        <dbReference type="ARBA" id="ARBA00022801"/>
    </source>
</evidence>
<keyword evidence="6" id="KW-1185">Reference proteome</keyword>
<dbReference type="InterPro" id="IPR035669">
    <property type="entry name" value="SGNH_plant_lipase-like"/>
</dbReference>
<reference evidence="5 6" key="1">
    <citation type="submission" date="2017-09" db="EMBL/GenBank/DDBJ databases">
        <title>WGS assembly of Aquilegia coerulea Goldsmith.</title>
        <authorList>
            <person name="Hodges S."/>
            <person name="Kramer E."/>
            <person name="Nordborg M."/>
            <person name="Tomkins J."/>
            <person name="Borevitz J."/>
            <person name="Derieg N."/>
            <person name="Yan J."/>
            <person name="Mihaltcheva S."/>
            <person name="Hayes R.D."/>
            <person name="Rokhsar D."/>
        </authorList>
    </citation>
    <scope>NUCLEOTIDE SEQUENCE [LARGE SCALE GENOMIC DNA]</scope>
    <source>
        <strain evidence="6">cv. Goldsmith</strain>
    </source>
</reference>
<organism evidence="5 6">
    <name type="scientific">Aquilegia coerulea</name>
    <name type="common">Rocky mountain columbine</name>
    <dbReference type="NCBI Taxonomy" id="218851"/>
    <lineage>
        <taxon>Eukaryota</taxon>
        <taxon>Viridiplantae</taxon>
        <taxon>Streptophyta</taxon>
        <taxon>Embryophyta</taxon>
        <taxon>Tracheophyta</taxon>
        <taxon>Spermatophyta</taxon>
        <taxon>Magnoliopsida</taxon>
        <taxon>Ranunculales</taxon>
        <taxon>Ranunculaceae</taxon>
        <taxon>Thalictroideae</taxon>
        <taxon>Aquilegia</taxon>
    </lineage>
</organism>
<dbReference type="Gene3D" id="3.40.50.1110">
    <property type="entry name" value="SGNH hydrolase"/>
    <property type="match status" value="1"/>
</dbReference>
<dbReference type="Proteomes" id="UP000230069">
    <property type="component" value="Unassembled WGS sequence"/>
</dbReference>
<dbReference type="Pfam" id="PF00657">
    <property type="entry name" value="Lipase_GDSL"/>
    <property type="match status" value="1"/>
</dbReference>
<dbReference type="STRING" id="218851.A0A2G5CH19"/>
<evidence type="ECO:0000313" key="6">
    <source>
        <dbReference type="Proteomes" id="UP000230069"/>
    </source>
</evidence>